<sequence length="545" mass="59277">MQENAQNEETKEVEIKEEEVTLTFDDLGLKDEILKSVKYAGFTTPSPIQAQAIPIVIAGKDMVGQAHTGTGKTAAFSLPALHNMKMDGSVEMLVITPTRELATQVSDEIFKYGRNLGAKTVTVYGGSSYKRQLDLIARGASVVVATPGRMLDILKRGMIPDFAPQMVVLDEADEMLDMGFLDDINEIFSFLPAKRQTLLFSATMPAPIKTLASRILRDPEFVSITKGETTNSDIEQLYYVIDEHERDDAIIRLMDSDGVKKSVVFCRTKSEVDRLSNVLSNAGYLANGLHGDMEQRQRENVIKGFKNDSIMFLVATDVAARGIHVNNISHVFNYHIPFDPESYVHRIGRTGRAGTKGKAITLLTPMEFKELQRIKQKVGTSMNHAFVPSKTDLRSSTVDKMVTTIEDQHIYDEAHKVLDRLKEDIDEEQIMYKLISMILDKQDIKGPANIGIPADKLDAILARAAQRGGGGGRGGRGGGYRGRNRSGGGGGGGDRNRSRSGGNGGGGSGGYRGNREGGERSGGGGGDRNRSGGGRSSGGYRGNRD</sequence>
<dbReference type="PROSITE" id="PS00039">
    <property type="entry name" value="DEAD_ATP_HELICASE"/>
    <property type="match status" value="1"/>
</dbReference>
<dbReference type="EMBL" id="FPHF01000061">
    <property type="protein sequence ID" value="SFV61917.1"/>
    <property type="molecule type" value="Genomic_DNA"/>
</dbReference>
<dbReference type="GO" id="GO:0005829">
    <property type="term" value="C:cytosol"/>
    <property type="evidence" value="ECO:0007669"/>
    <property type="project" value="TreeGrafter"/>
</dbReference>
<evidence type="ECO:0000256" key="4">
    <source>
        <dbReference type="ARBA" id="ARBA00022840"/>
    </source>
</evidence>
<dbReference type="InterPro" id="IPR001650">
    <property type="entry name" value="Helicase_C-like"/>
</dbReference>
<feature type="compositionally biased region" description="Gly residues" evidence="5">
    <location>
        <begin position="520"/>
        <end position="545"/>
    </location>
</feature>
<dbReference type="Pfam" id="PF00271">
    <property type="entry name" value="Helicase_C"/>
    <property type="match status" value="1"/>
</dbReference>
<protein>
    <submittedName>
        <fullName evidence="9">DEAD-box ATP-dependent RNA helicase CshA</fullName>
        <ecNumber evidence="9">3.6.4.13</ecNumber>
    </submittedName>
</protein>
<dbReference type="PROSITE" id="PS51192">
    <property type="entry name" value="HELICASE_ATP_BIND_1"/>
    <property type="match status" value="1"/>
</dbReference>
<feature type="domain" description="Helicase ATP-binding" evidence="6">
    <location>
        <begin position="53"/>
        <end position="222"/>
    </location>
</feature>
<feature type="domain" description="Helicase C-terminal" evidence="7">
    <location>
        <begin position="233"/>
        <end position="394"/>
    </location>
</feature>
<dbReference type="GO" id="GO:0003724">
    <property type="term" value="F:RNA helicase activity"/>
    <property type="evidence" value="ECO:0007669"/>
    <property type="project" value="UniProtKB-EC"/>
</dbReference>
<dbReference type="InterPro" id="IPR011545">
    <property type="entry name" value="DEAD/DEAH_box_helicase_dom"/>
</dbReference>
<dbReference type="Gene3D" id="3.40.50.300">
    <property type="entry name" value="P-loop containing nucleotide triphosphate hydrolases"/>
    <property type="match status" value="2"/>
</dbReference>
<dbReference type="SUPFAM" id="SSF52540">
    <property type="entry name" value="P-loop containing nucleoside triphosphate hydrolases"/>
    <property type="match status" value="1"/>
</dbReference>
<organism evidence="9">
    <name type="scientific">hydrothermal vent metagenome</name>
    <dbReference type="NCBI Taxonomy" id="652676"/>
    <lineage>
        <taxon>unclassified sequences</taxon>
        <taxon>metagenomes</taxon>
        <taxon>ecological metagenomes</taxon>
    </lineage>
</organism>
<evidence type="ECO:0000256" key="1">
    <source>
        <dbReference type="ARBA" id="ARBA00022741"/>
    </source>
</evidence>
<dbReference type="CDD" id="cd18787">
    <property type="entry name" value="SF2_C_DEAD"/>
    <property type="match status" value="1"/>
</dbReference>
<dbReference type="PROSITE" id="PS51194">
    <property type="entry name" value="HELICASE_CTER"/>
    <property type="match status" value="1"/>
</dbReference>
<dbReference type="GO" id="GO:0003676">
    <property type="term" value="F:nucleic acid binding"/>
    <property type="evidence" value="ECO:0007669"/>
    <property type="project" value="InterPro"/>
</dbReference>
<dbReference type="InterPro" id="IPR044742">
    <property type="entry name" value="DEAD/DEAH_RhlB"/>
</dbReference>
<dbReference type="GO" id="GO:0005524">
    <property type="term" value="F:ATP binding"/>
    <property type="evidence" value="ECO:0007669"/>
    <property type="project" value="UniProtKB-KW"/>
</dbReference>
<dbReference type="InterPro" id="IPR014001">
    <property type="entry name" value="Helicase_ATP-bd"/>
</dbReference>
<evidence type="ECO:0000256" key="2">
    <source>
        <dbReference type="ARBA" id="ARBA00022801"/>
    </source>
</evidence>
<dbReference type="GO" id="GO:0016787">
    <property type="term" value="F:hydrolase activity"/>
    <property type="evidence" value="ECO:0007669"/>
    <property type="project" value="UniProtKB-KW"/>
</dbReference>
<feature type="domain" description="DEAD-box RNA helicase Q" evidence="8">
    <location>
        <begin position="22"/>
        <end position="50"/>
    </location>
</feature>
<dbReference type="PANTHER" id="PTHR47959">
    <property type="entry name" value="ATP-DEPENDENT RNA HELICASE RHLE-RELATED"/>
    <property type="match status" value="1"/>
</dbReference>
<keyword evidence="2 9" id="KW-0378">Hydrolase</keyword>
<dbReference type="PROSITE" id="PS51195">
    <property type="entry name" value="Q_MOTIF"/>
    <property type="match status" value="1"/>
</dbReference>
<feature type="region of interest" description="Disordered" evidence="5">
    <location>
        <begin position="466"/>
        <end position="545"/>
    </location>
</feature>
<feature type="compositionally biased region" description="Gly residues" evidence="5">
    <location>
        <begin position="501"/>
        <end position="512"/>
    </location>
</feature>
<evidence type="ECO:0000313" key="9">
    <source>
        <dbReference type="EMBL" id="SFV61917.1"/>
    </source>
</evidence>
<dbReference type="InterPro" id="IPR027417">
    <property type="entry name" value="P-loop_NTPase"/>
</dbReference>
<evidence type="ECO:0000256" key="5">
    <source>
        <dbReference type="SAM" id="MobiDB-lite"/>
    </source>
</evidence>
<feature type="compositionally biased region" description="Gly residues" evidence="5">
    <location>
        <begin position="467"/>
        <end position="493"/>
    </location>
</feature>
<evidence type="ECO:0000259" key="7">
    <source>
        <dbReference type="PROSITE" id="PS51194"/>
    </source>
</evidence>
<keyword evidence="3 9" id="KW-0347">Helicase</keyword>
<dbReference type="InterPro" id="IPR014014">
    <property type="entry name" value="RNA_helicase_DEAD_Q_motif"/>
</dbReference>
<proteinExistence type="predicted"/>
<evidence type="ECO:0000259" key="6">
    <source>
        <dbReference type="PROSITE" id="PS51192"/>
    </source>
</evidence>
<dbReference type="PANTHER" id="PTHR47959:SF1">
    <property type="entry name" value="ATP-DEPENDENT RNA HELICASE DBPA"/>
    <property type="match status" value="1"/>
</dbReference>
<gene>
    <name evidence="9" type="ORF">MNB_SM-4-68</name>
</gene>
<dbReference type="AlphaFoldDB" id="A0A1W1C830"/>
<name>A0A1W1C830_9ZZZZ</name>
<dbReference type="InterPro" id="IPR000629">
    <property type="entry name" value="RNA-helicase_DEAD-box_CS"/>
</dbReference>
<evidence type="ECO:0000259" key="8">
    <source>
        <dbReference type="PROSITE" id="PS51195"/>
    </source>
</evidence>
<dbReference type="SMART" id="SM00490">
    <property type="entry name" value="HELICc"/>
    <property type="match status" value="1"/>
</dbReference>
<reference evidence="9" key="1">
    <citation type="submission" date="2016-10" db="EMBL/GenBank/DDBJ databases">
        <authorList>
            <person name="de Groot N.N."/>
        </authorList>
    </citation>
    <scope>NUCLEOTIDE SEQUENCE</scope>
</reference>
<dbReference type="EC" id="3.6.4.13" evidence="9"/>
<accession>A0A1W1C830</accession>
<dbReference type="CDD" id="cd00268">
    <property type="entry name" value="DEADc"/>
    <property type="match status" value="1"/>
</dbReference>
<keyword evidence="1" id="KW-0547">Nucleotide-binding</keyword>
<dbReference type="Pfam" id="PF00270">
    <property type="entry name" value="DEAD"/>
    <property type="match status" value="1"/>
</dbReference>
<dbReference type="InterPro" id="IPR050079">
    <property type="entry name" value="DEAD_box_RNA_helicase"/>
</dbReference>
<dbReference type="SMART" id="SM00487">
    <property type="entry name" value="DEXDc"/>
    <property type="match status" value="1"/>
</dbReference>
<evidence type="ECO:0000256" key="3">
    <source>
        <dbReference type="ARBA" id="ARBA00022806"/>
    </source>
</evidence>
<keyword evidence="4" id="KW-0067">ATP-binding</keyword>